<evidence type="ECO:0000313" key="3">
    <source>
        <dbReference type="Proteomes" id="UP000078284"/>
    </source>
</evidence>
<evidence type="ECO:0000313" key="2">
    <source>
        <dbReference type="EMBL" id="OAP07940.1"/>
    </source>
</evidence>
<dbReference type="Proteomes" id="UP000078284">
    <property type="component" value="Chromosome 2"/>
</dbReference>
<organism evidence="2 3">
    <name type="scientific">Arabidopsis thaliana</name>
    <name type="common">Mouse-ear cress</name>
    <dbReference type="NCBI Taxonomy" id="3702"/>
    <lineage>
        <taxon>Eukaryota</taxon>
        <taxon>Viridiplantae</taxon>
        <taxon>Streptophyta</taxon>
        <taxon>Embryophyta</taxon>
        <taxon>Tracheophyta</taxon>
        <taxon>Spermatophyta</taxon>
        <taxon>Magnoliopsida</taxon>
        <taxon>eudicotyledons</taxon>
        <taxon>Gunneridae</taxon>
        <taxon>Pentapetalae</taxon>
        <taxon>rosids</taxon>
        <taxon>malvids</taxon>
        <taxon>Brassicales</taxon>
        <taxon>Brassicaceae</taxon>
        <taxon>Camelineae</taxon>
        <taxon>Arabidopsis</taxon>
    </lineage>
</organism>
<name>A0A178VN66_ARATH</name>
<dbReference type="EMBL" id="LUHQ01000002">
    <property type="protein sequence ID" value="OAP07940.1"/>
    <property type="molecule type" value="Genomic_DNA"/>
</dbReference>
<accession>A0A178VN66</accession>
<feature type="region of interest" description="Disordered" evidence="1">
    <location>
        <begin position="62"/>
        <end position="84"/>
    </location>
</feature>
<reference evidence="3" key="1">
    <citation type="journal article" date="2016" name="Proc. Natl. Acad. Sci. U.S.A.">
        <title>Chromosome-level assembly of Arabidopsis thaliana Ler reveals the extent of translocation and inversion polymorphisms.</title>
        <authorList>
            <person name="Zapata L."/>
            <person name="Ding J."/>
            <person name="Willing E.M."/>
            <person name="Hartwig B."/>
            <person name="Bezdan D."/>
            <person name="Jiao W.B."/>
            <person name="Patel V."/>
            <person name="Velikkakam James G."/>
            <person name="Koornneef M."/>
            <person name="Ossowski S."/>
            <person name="Schneeberger K."/>
        </authorList>
    </citation>
    <scope>NUCLEOTIDE SEQUENCE [LARGE SCALE GENOMIC DNA]</scope>
    <source>
        <strain evidence="3">cv. Landsberg erecta</strain>
    </source>
</reference>
<feature type="region of interest" description="Disordered" evidence="1">
    <location>
        <begin position="1"/>
        <end position="32"/>
    </location>
</feature>
<feature type="region of interest" description="Disordered" evidence="1">
    <location>
        <begin position="153"/>
        <end position="188"/>
    </location>
</feature>
<dbReference type="AlphaFoldDB" id="A0A178VN66"/>
<sequence length="228" mass="24697">MHPEPHTIRDDMMDTSSDRETDTGIPQAPNVLGLPPLNTAAIRAEQDPTHCILFTPVTGGETDHVQVARPPAAPTAPTASTAPTAPTTLAATEVDEATAAAKAAKGAAQRRTTAADRGPHLNDLVQTILDQLDGHEARTTERIDALVAAQVTSKSQIDRLRRRKRTSQPHDDQDGQQSPRTPVAERSEIQCCRPASVILGFIDEHSCDSPQYDHNLQSGHNLHSIKRW</sequence>
<feature type="compositionally biased region" description="Basic and acidic residues" evidence="1">
    <location>
        <begin position="1"/>
        <end position="22"/>
    </location>
</feature>
<gene>
    <name evidence="2" type="ordered locus">AXX17_At2g07780</name>
</gene>
<protein>
    <submittedName>
        <fullName evidence="2">Uncharacterized protein</fullName>
    </submittedName>
</protein>
<comment type="caution">
    <text evidence="2">The sequence shown here is derived from an EMBL/GenBank/DDBJ whole genome shotgun (WGS) entry which is preliminary data.</text>
</comment>
<proteinExistence type="predicted"/>
<evidence type="ECO:0000256" key="1">
    <source>
        <dbReference type="SAM" id="MobiDB-lite"/>
    </source>
</evidence>
<feature type="compositionally biased region" description="Low complexity" evidence="1">
    <location>
        <begin position="75"/>
        <end position="84"/>
    </location>
</feature>